<gene>
    <name evidence="1" type="ORF">ACHAW5_006635</name>
</gene>
<dbReference type="AlphaFoldDB" id="A0ABD3N8E3"/>
<dbReference type="Proteomes" id="UP001530315">
    <property type="component" value="Unassembled WGS sequence"/>
</dbReference>
<name>A0ABD3N8E3_9STRA</name>
<comment type="caution">
    <text evidence="1">The sequence shown here is derived from an EMBL/GenBank/DDBJ whole genome shotgun (WGS) entry which is preliminary data.</text>
</comment>
<dbReference type="InterPro" id="IPR009858">
    <property type="entry name" value="DUF1415"/>
</dbReference>
<dbReference type="EMBL" id="JALLAZ020001600">
    <property type="protein sequence ID" value="KAL3771608.1"/>
    <property type="molecule type" value="Genomic_DNA"/>
</dbReference>
<protein>
    <submittedName>
        <fullName evidence="1">Uncharacterized protein</fullName>
    </submittedName>
</protein>
<keyword evidence="2" id="KW-1185">Reference proteome</keyword>
<reference evidence="1 2" key="1">
    <citation type="submission" date="2024-10" db="EMBL/GenBank/DDBJ databases">
        <title>Updated reference genomes for cyclostephanoid diatoms.</title>
        <authorList>
            <person name="Roberts W.R."/>
            <person name="Alverson A.J."/>
        </authorList>
    </citation>
    <scope>NUCLEOTIDE SEQUENCE [LARGE SCALE GENOMIC DNA]</scope>
    <source>
        <strain evidence="1 2">AJA276-08</strain>
    </source>
</reference>
<sequence>MKRLRFHLVTAQGNETNIEEECAVNNIIGGGNSVNSSAISVDQRRGVCEESPSHSLLSRHSNLDKECAAEVRAWAMKVPIGMGLCPWAGKSHSRGLIRIAACDCELPGDAAAVLESEIELLIREGTPPLSTTLVVCPRVKAWDDFRSFDEFLRSGIWNHLKDVVIMERVTLVAFHPNFSRWRGLPEGFDVGASCKAYYGMIGKKSARTAEATILETSSSAFGLRKVKVRFRDALDGLTRQEQYVPTDWIDFPNELCAPLPDNLMHQSPHPTIHIIINQDLASICVRDVSRVKRLNAQRMAKLGWEGLGCPLDS</sequence>
<evidence type="ECO:0000313" key="1">
    <source>
        <dbReference type="EMBL" id="KAL3771608.1"/>
    </source>
</evidence>
<organism evidence="1 2">
    <name type="scientific">Stephanodiscus triporus</name>
    <dbReference type="NCBI Taxonomy" id="2934178"/>
    <lineage>
        <taxon>Eukaryota</taxon>
        <taxon>Sar</taxon>
        <taxon>Stramenopiles</taxon>
        <taxon>Ochrophyta</taxon>
        <taxon>Bacillariophyta</taxon>
        <taxon>Coscinodiscophyceae</taxon>
        <taxon>Thalassiosirophycidae</taxon>
        <taxon>Stephanodiscales</taxon>
        <taxon>Stephanodiscaceae</taxon>
        <taxon>Stephanodiscus</taxon>
    </lineage>
</organism>
<accession>A0ABD3N8E3</accession>
<dbReference type="Pfam" id="PF07209">
    <property type="entry name" value="DUF1415"/>
    <property type="match status" value="1"/>
</dbReference>
<evidence type="ECO:0000313" key="2">
    <source>
        <dbReference type="Proteomes" id="UP001530315"/>
    </source>
</evidence>
<proteinExistence type="predicted"/>